<organism evidence="13 14">
    <name type="scientific">Vanrija albida</name>
    <dbReference type="NCBI Taxonomy" id="181172"/>
    <lineage>
        <taxon>Eukaryota</taxon>
        <taxon>Fungi</taxon>
        <taxon>Dikarya</taxon>
        <taxon>Basidiomycota</taxon>
        <taxon>Agaricomycotina</taxon>
        <taxon>Tremellomycetes</taxon>
        <taxon>Trichosporonales</taxon>
        <taxon>Trichosporonaceae</taxon>
        <taxon>Vanrija</taxon>
    </lineage>
</organism>
<name>A0ABR3Q9G3_9TREE</name>
<evidence type="ECO:0000256" key="6">
    <source>
        <dbReference type="ARBA" id="ARBA00022989"/>
    </source>
</evidence>
<keyword evidence="14" id="KW-1185">Reference proteome</keyword>
<evidence type="ECO:0000256" key="4">
    <source>
        <dbReference type="ARBA" id="ARBA00022692"/>
    </source>
</evidence>
<sequence length="353" mass="38945">MAYIDQTTDLRSLLAEGSKKAAATPGAGPSKARKPAAPKQDDKFLKEAYQIYGHLSELQRTLKAIRKPYLSTEVPPPLSRRAGARPDGDELRRYEGSKYLSDRERDEIDVRTKMILRRCRERVGDLEAEEKARQAKTAPPASALFQLLPSLAPAPVDTAQPLLTAHRASIIWTLTSLLAKLSATQADMQEERAKRREERSRTLGGGAAREIAGLQVGADLGKRAGQVPPAALPIVPDDEAPIEQQLSAEQLQQFESENSTLLNEMESQLSSVLAAEKSLLEISAMQTELVRHLVQQTEITDRLYDEAVGSVAEMGKANQQLKKAKERSGEARLFLLVFLFGASFALLFLNWYA</sequence>
<gene>
    <name evidence="13" type="ORF">Q8F55_002092</name>
</gene>
<dbReference type="Gene3D" id="1.20.5.110">
    <property type="match status" value="1"/>
</dbReference>
<evidence type="ECO:0000256" key="1">
    <source>
        <dbReference type="ARBA" id="ARBA00004211"/>
    </source>
</evidence>
<feature type="coiled-coil region" evidence="9">
    <location>
        <begin position="174"/>
        <end position="201"/>
    </location>
</feature>
<dbReference type="EMBL" id="JBBXJM010000002">
    <property type="protein sequence ID" value="KAL1411142.1"/>
    <property type="molecule type" value="Genomic_DNA"/>
</dbReference>
<comment type="similarity">
    <text evidence="2">Belongs to the syntaxin family.</text>
</comment>
<dbReference type="Proteomes" id="UP001565368">
    <property type="component" value="Unassembled WGS sequence"/>
</dbReference>
<keyword evidence="7 9" id="KW-0175">Coiled coil</keyword>
<dbReference type="GeneID" id="95983135"/>
<dbReference type="InterPro" id="IPR000727">
    <property type="entry name" value="T_SNARE_dom"/>
</dbReference>
<protein>
    <recommendedName>
        <fullName evidence="12">t-SNARE coiled-coil homology domain-containing protein</fullName>
    </recommendedName>
</protein>
<evidence type="ECO:0000256" key="11">
    <source>
        <dbReference type="SAM" id="Phobius"/>
    </source>
</evidence>
<accession>A0ABR3Q9G3</accession>
<proteinExistence type="inferred from homology"/>
<feature type="transmembrane region" description="Helical" evidence="11">
    <location>
        <begin position="333"/>
        <end position="352"/>
    </location>
</feature>
<evidence type="ECO:0000256" key="2">
    <source>
        <dbReference type="ARBA" id="ARBA00009063"/>
    </source>
</evidence>
<dbReference type="Pfam" id="PF10496">
    <property type="entry name" value="Syntaxin-18_N"/>
    <property type="match status" value="1"/>
</dbReference>
<keyword evidence="5" id="KW-0653">Protein transport</keyword>
<evidence type="ECO:0000256" key="5">
    <source>
        <dbReference type="ARBA" id="ARBA00022927"/>
    </source>
</evidence>
<dbReference type="PANTHER" id="PTHR15959">
    <property type="entry name" value="SYNTAXIN-18"/>
    <property type="match status" value="1"/>
</dbReference>
<comment type="caution">
    <text evidence="13">The sequence shown here is derived from an EMBL/GenBank/DDBJ whole genome shotgun (WGS) entry which is preliminary data.</text>
</comment>
<evidence type="ECO:0000256" key="10">
    <source>
        <dbReference type="SAM" id="MobiDB-lite"/>
    </source>
</evidence>
<keyword evidence="6 11" id="KW-1133">Transmembrane helix</keyword>
<dbReference type="RefSeq" id="XP_069211086.1">
    <property type="nucleotide sequence ID" value="XM_069350700.1"/>
</dbReference>
<feature type="domain" description="T-SNARE coiled-coil homology" evidence="12">
    <location>
        <begin position="257"/>
        <end position="324"/>
    </location>
</feature>
<dbReference type="PANTHER" id="PTHR15959:SF0">
    <property type="entry name" value="SYNTAXIN-18"/>
    <property type="match status" value="1"/>
</dbReference>
<evidence type="ECO:0000313" key="13">
    <source>
        <dbReference type="EMBL" id="KAL1411142.1"/>
    </source>
</evidence>
<feature type="region of interest" description="Disordered" evidence="10">
    <location>
        <begin position="15"/>
        <end position="40"/>
    </location>
</feature>
<evidence type="ECO:0000256" key="7">
    <source>
        <dbReference type="ARBA" id="ARBA00023054"/>
    </source>
</evidence>
<keyword evidence="4 11" id="KW-0812">Transmembrane</keyword>
<dbReference type="SMART" id="SM00397">
    <property type="entry name" value="t_SNARE"/>
    <property type="match status" value="1"/>
</dbReference>
<evidence type="ECO:0000256" key="3">
    <source>
        <dbReference type="ARBA" id="ARBA00022448"/>
    </source>
</evidence>
<keyword evidence="8 11" id="KW-0472">Membrane</keyword>
<feature type="region of interest" description="Disordered" evidence="10">
    <location>
        <begin position="72"/>
        <end position="91"/>
    </location>
</feature>
<evidence type="ECO:0000256" key="9">
    <source>
        <dbReference type="SAM" id="Coils"/>
    </source>
</evidence>
<keyword evidence="3" id="KW-0813">Transport</keyword>
<dbReference type="InterPro" id="IPR019529">
    <property type="entry name" value="Syntaxin-18_N"/>
</dbReference>
<evidence type="ECO:0000256" key="8">
    <source>
        <dbReference type="ARBA" id="ARBA00023136"/>
    </source>
</evidence>
<reference evidence="13 14" key="1">
    <citation type="submission" date="2023-08" db="EMBL/GenBank/DDBJ databases">
        <title>Annotated Genome Sequence of Vanrija albida AlHP1.</title>
        <authorList>
            <person name="Herzog R."/>
        </authorList>
    </citation>
    <scope>NUCLEOTIDE SEQUENCE [LARGE SCALE GENOMIC DNA]</scope>
    <source>
        <strain evidence="13 14">AlHP1</strain>
    </source>
</reference>
<evidence type="ECO:0000313" key="14">
    <source>
        <dbReference type="Proteomes" id="UP001565368"/>
    </source>
</evidence>
<evidence type="ECO:0000259" key="12">
    <source>
        <dbReference type="SMART" id="SM00397"/>
    </source>
</evidence>
<comment type="subcellular location">
    <subcellularLocation>
        <location evidence="1">Membrane</location>
        <topology evidence="1">Single-pass type IV membrane protein</topology>
    </subcellularLocation>
</comment>